<dbReference type="EMBL" id="UINC01196217">
    <property type="protein sequence ID" value="SVE13127.1"/>
    <property type="molecule type" value="Genomic_DNA"/>
</dbReference>
<dbReference type="Gene3D" id="3.40.50.2000">
    <property type="entry name" value="Glycogen Phosphorylase B"/>
    <property type="match status" value="1"/>
</dbReference>
<proteinExistence type="predicted"/>
<feature type="non-terminal residue" evidence="1">
    <location>
        <position position="156"/>
    </location>
</feature>
<gene>
    <name evidence="1" type="ORF">METZ01_LOCUS465981</name>
</gene>
<protein>
    <recommendedName>
        <fullName evidence="2">Glycosyltransferase family 9 protein</fullName>
    </recommendedName>
</protein>
<dbReference type="SUPFAM" id="SSF53756">
    <property type="entry name" value="UDP-Glycosyltransferase/glycogen phosphorylase"/>
    <property type="match status" value="1"/>
</dbReference>
<reference evidence="1" key="1">
    <citation type="submission" date="2018-05" db="EMBL/GenBank/DDBJ databases">
        <authorList>
            <person name="Lanie J.A."/>
            <person name="Ng W.-L."/>
            <person name="Kazmierczak K.M."/>
            <person name="Andrzejewski T.M."/>
            <person name="Davidsen T.M."/>
            <person name="Wayne K.J."/>
            <person name="Tettelin H."/>
            <person name="Glass J.I."/>
            <person name="Rusch D."/>
            <person name="Podicherti R."/>
            <person name="Tsui H.-C.T."/>
            <person name="Winkler M.E."/>
        </authorList>
    </citation>
    <scope>NUCLEOTIDE SEQUENCE</scope>
</reference>
<sequence>MTTENILIIRHGALGDLVQSTGPFRAIRRHHPKASITLLTTPPFVIFMGGCPWIDVVWQDLRPKWFQFVDWLHLRQRLREGGFARVYDLQTSSRSSFYIHAFSKNKRPEWSGIAPGASHLHTNPRRDFMHTLDRQAEQLRMSGIDDVPNPDLSWVK</sequence>
<dbReference type="InterPro" id="IPR051199">
    <property type="entry name" value="LPS_LOS_Heptosyltrfase"/>
</dbReference>
<dbReference type="GO" id="GO:0009244">
    <property type="term" value="P:lipopolysaccharide core region biosynthetic process"/>
    <property type="evidence" value="ECO:0007669"/>
    <property type="project" value="TreeGrafter"/>
</dbReference>
<evidence type="ECO:0008006" key="2">
    <source>
        <dbReference type="Google" id="ProtNLM"/>
    </source>
</evidence>
<name>A0A383AZ73_9ZZZZ</name>
<evidence type="ECO:0000313" key="1">
    <source>
        <dbReference type="EMBL" id="SVE13127.1"/>
    </source>
</evidence>
<dbReference type="AlphaFoldDB" id="A0A383AZ73"/>
<dbReference type="GO" id="GO:0005829">
    <property type="term" value="C:cytosol"/>
    <property type="evidence" value="ECO:0007669"/>
    <property type="project" value="TreeGrafter"/>
</dbReference>
<organism evidence="1">
    <name type="scientific">marine metagenome</name>
    <dbReference type="NCBI Taxonomy" id="408172"/>
    <lineage>
        <taxon>unclassified sequences</taxon>
        <taxon>metagenomes</taxon>
        <taxon>ecological metagenomes</taxon>
    </lineage>
</organism>
<accession>A0A383AZ73</accession>
<dbReference type="GO" id="GO:0008713">
    <property type="term" value="F:ADP-heptose-lipopolysaccharide heptosyltransferase activity"/>
    <property type="evidence" value="ECO:0007669"/>
    <property type="project" value="TreeGrafter"/>
</dbReference>
<dbReference type="PANTHER" id="PTHR30160">
    <property type="entry name" value="TETRAACYLDISACCHARIDE 4'-KINASE-RELATED"/>
    <property type="match status" value="1"/>
</dbReference>
<dbReference type="PANTHER" id="PTHR30160:SF1">
    <property type="entry name" value="LIPOPOLYSACCHARIDE 1,2-N-ACETYLGLUCOSAMINETRANSFERASE-RELATED"/>
    <property type="match status" value="1"/>
</dbReference>